<comment type="caution">
    <text evidence="1">The sequence shown here is derived from an EMBL/GenBank/DDBJ whole genome shotgun (WGS) entry which is preliminary data.</text>
</comment>
<organism evidence="1 2">
    <name type="scientific">Sulfobacillus harzensis</name>
    <dbReference type="NCBI Taxonomy" id="2729629"/>
    <lineage>
        <taxon>Bacteria</taxon>
        <taxon>Bacillati</taxon>
        <taxon>Bacillota</taxon>
        <taxon>Clostridia</taxon>
        <taxon>Eubacteriales</taxon>
        <taxon>Clostridiales Family XVII. Incertae Sedis</taxon>
        <taxon>Sulfobacillus</taxon>
    </lineage>
</organism>
<dbReference type="RefSeq" id="WP_169100199.1">
    <property type="nucleotide sequence ID" value="NZ_JABBVZ010000042.1"/>
</dbReference>
<dbReference type="Proteomes" id="UP000533476">
    <property type="component" value="Unassembled WGS sequence"/>
</dbReference>
<proteinExistence type="predicted"/>
<keyword evidence="2" id="KW-1185">Reference proteome</keyword>
<name>A0A7Y0L4J2_9FIRM</name>
<dbReference type="EMBL" id="JABBVZ010000042">
    <property type="protein sequence ID" value="NMP23166.1"/>
    <property type="molecule type" value="Genomic_DNA"/>
</dbReference>
<dbReference type="AlphaFoldDB" id="A0A7Y0L4J2"/>
<protein>
    <submittedName>
        <fullName evidence="1">Uncharacterized protein</fullName>
    </submittedName>
</protein>
<evidence type="ECO:0000313" key="1">
    <source>
        <dbReference type="EMBL" id="NMP23166.1"/>
    </source>
</evidence>
<accession>A0A7Y0L4J2</accession>
<reference evidence="1 2" key="1">
    <citation type="submission" date="2020-04" db="EMBL/GenBank/DDBJ databases">
        <authorList>
            <person name="Zhang R."/>
            <person name="Schippers A."/>
        </authorList>
    </citation>
    <scope>NUCLEOTIDE SEQUENCE [LARGE SCALE GENOMIC DNA]</scope>
    <source>
        <strain evidence="1 2">DSM 109850</strain>
    </source>
</reference>
<sequence length="49" mass="5053">MKSLTAGFLMGFLTTVAAGGSWRAAVLTGIGFGVVSVVMISRYRGSAQE</sequence>
<evidence type="ECO:0000313" key="2">
    <source>
        <dbReference type="Proteomes" id="UP000533476"/>
    </source>
</evidence>
<gene>
    <name evidence="1" type="ORF">HIJ39_12525</name>
</gene>